<proteinExistence type="predicted"/>
<protein>
    <recommendedName>
        <fullName evidence="2">Glycoside hydrolase family 5 domain-containing protein</fullName>
    </recommendedName>
</protein>
<dbReference type="Gene3D" id="3.20.20.80">
    <property type="entry name" value="Glycosidases"/>
    <property type="match status" value="1"/>
</dbReference>
<feature type="non-terminal residue" evidence="1">
    <location>
        <position position="1"/>
    </location>
</feature>
<gene>
    <name evidence="1" type="ORF">S12H4_62067</name>
</gene>
<dbReference type="InterPro" id="IPR017853">
    <property type="entry name" value="GH"/>
</dbReference>
<reference evidence="1" key="1">
    <citation type="journal article" date="2014" name="Front. Microbiol.">
        <title>High frequency of phylogenetically diverse reductive dehalogenase-homologous genes in deep subseafloor sedimentary metagenomes.</title>
        <authorList>
            <person name="Kawai M."/>
            <person name="Futagami T."/>
            <person name="Toyoda A."/>
            <person name="Takaki Y."/>
            <person name="Nishi S."/>
            <person name="Hori S."/>
            <person name="Arai W."/>
            <person name="Tsubouchi T."/>
            <person name="Morono Y."/>
            <person name="Uchiyama I."/>
            <person name="Ito T."/>
            <person name="Fujiyama A."/>
            <person name="Inagaki F."/>
            <person name="Takami H."/>
        </authorList>
    </citation>
    <scope>NUCLEOTIDE SEQUENCE</scope>
    <source>
        <strain evidence="1">Expedition CK06-06</strain>
    </source>
</reference>
<dbReference type="AlphaFoldDB" id="X1UGD3"/>
<name>X1UGD3_9ZZZZ</name>
<evidence type="ECO:0008006" key="2">
    <source>
        <dbReference type="Google" id="ProtNLM"/>
    </source>
</evidence>
<comment type="caution">
    <text evidence="1">The sequence shown here is derived from an EMBL/GenBank/DDBJ whole genome shotgun (WGS) entry which is preliminary data.</text>
</comment>
<evidence type="ECO:0000313" key="1">
    <source>
        <dbReference type="EMBL" id="GAJ16538.1"/>
    </source>
</evidence>
<sequence length="95" mass="10667">DDERVLMWDLYNEPGQSGNGDKTNVLLKLTWEWAQGIRPSQPLTVCLDGSVGEGNIAVNAEHSDIITFHCYWGDDLEQTIIRCQETGMSRPIICT</sequence>
<dbReference type="EMBL" id="BARW01041458">
    <property type="protein sequence ID" value="GAJ16538.1"/>
    <property type="molecule type" value="Genomic_DNA"/>
</dbReference>
<accession>X1UGD3</accession>
<feature type="non-terminal residue" evidence="1">
    <location>
        <position position="95"/>
    </location>
</feature>
<dbReference type="SUPFAM" id="SSF51445">
    <property type="entry name" value="(Trans)glycosidases"/>
    <property type="match status" value="1"/>
</dbReference>
<organism evidence="1">
    <name type="scientific">marine sediment metagenome</name>
    <dbReference type="NCBI Taxonomy" id="412755"/>
    <lineage>
        <taxon>unclassified sequences</taxon>
        <taxon>metagenomes</taxon>
        <taxon>ecological metagenomes</taxon>
    </lineage>
</organism>